<comment type="caution">
    <text evidence="3">The sequence shown here is derived from an EMBL/GenBank/DDBJ whole genome shotgun (WGS) entry which is preliminary data.</text>
</comment>
<feature type="compositionally biased region" description="Polar residues" evidence="1">
    <location>
        <begin position="28"/>
        <end position="37"/>
    </location>
</feature>
<keyword evidence="4" id="KW-1185">Reference proteome</keyword>
<feature type="region of interest" description="Disordered" evidence="1">
    <location>
        <begin position="1"/>
        <end position="41"/>
    </location>
</feature>
<gene>
    <name evidence="3" type="ORF">C7999DRAFT_15199</name>
</gene>
<proteinExistence type="predicted"/>
<evidence type="ECO:0000313" key="3">
    <source>
        <dbReference type="EMBL" id="KAK4246659.1"/>
    </source>
</evidence>
<dbReference type="EMBL" id="MU857669">
    <property type="protein sequence ID" value="KAK4246659.1"/>
    <property type="molecule type" value="Genomic_DNA"/>
</dbReference>
<feature type="domain" description="Bacteriophage T5 Orf172 DNA-binding" evidence="2">
    <location>
        <begin position="77"/>
        <end position="173"/>
    </location>
</feature>
<evidence type="ECO:0000256" key="1">
    <source>
        <dbReference type="SAM" id="MobiDB-lite"/>
    </source>
</evidence>
<accession>A0AAN7CQV5</accession>
<dbReference type="Pfam" id="PF10544">
    <property type="entry name" value="T5orf172"/>
    <property type="match status" value="1"/>
</dbReference>
<dbReference type="SMART" id="SM00974">
    <property type="entry name" value="T5orf172"/>
    <property type="match status" value="1"/>
</dbReference>
<name>A0AAN7CQV5_9PEZI</name>
<dbReference type="InterPro" id="IPR018306">
    <property type="entry name" value="Phage_T5_Orf172_DNA-bd"/>
</dbReference>
<dbReference type="AlphaFoldDB" id="A0AAN7CQV5"/>
<dbReference type="Proteomes" id="UP001303647">
    <property type="component" value="Unassembled WGS sequence"/>
</dbReference>
<feature type="non-terminal residue" evidence="3">
    <location>
        <position position="221"/>
    </location>
</feature>
<reference evidence="3" key="2">
    <citation type="submission" date="2023-05" db="EMBL/GenBank/DDBJ databases">
        <authorList>
            <consortium name="Lawrence Berkeley National Laboratory"/>
            <person name="Steindorff A."/>
            <person name="Hensen N."/>
            <person name="Bonometti L."/>
            <person name="Westerberg I."/>
            <person name="Brannstrom I.O."/>
            <person name="Guillou S."/>
            <person name="Cros-Aarteil S."/>
            <person name="Calhoun S."/>
            <person name="Haridas S."/>
            <person name="Kuo A."/>
            <person name="Mondo S."/>
            <person name="Pangilinan J."/>
            <person name="Riley R."/>
            <person name="Labutti K."/>
            <person name="Andreopoulos B."/>
            <person name="Lipzen A."/>
            <person name="Chen C."/>
            <person name="Yanf M."/>
            <person name="Daum C."/>
            <person name="Ng V."/>
            <person name="Clum A."/>
            <person name="Ohm R."/>
            <person name="Martin F."/>
            <person name="Silar P."/>
            <person name="Natvig D."/>
            <person name="Lalanne C."/>
            <person name="Gautier V."/>
            <person name="Ament-Velasquez S.L."/>
            <person name="Kruys A."/>
            <person name="Hutchinson M.I."/>
            <person name="Powell A.J."/>
            <person name="Barry K."/>
            <person name="Miller A.N."/>
            <person name="Grigoriev I.V."/>
            <person name="Debuchy R."/>
            <person name="Gladieux P."/>
            <person name="Thoren M.H."/>
            <person name="Johannesson H."/>
        </authorList>
    </citation>
    <scope>NUCLEOTIDE SEQUENCE</scope>
    <source>
        <strain evidence="3">CBS 359.72</strain>
    </source>
</reference>
<sequence>MPSQLPTTTTTATHIEASSNDVPAFFSPSGSPQSRHSTPAAEPPVYIDFNIDSLLRKAAFLPAQEQPGCVYISTTSYNGTTLVKIGSTKLNSKTAGPDARNKKHQLTCGTTFSSPVEQYPCWRFSTIYYKHVEKLAHAELVDRRYHFRCACGTKHREYFAVDPCIAWRIVKRWIRFCDLEPWIFPNALRTSCNREDARSSSSPGRSPPRKTCHGNLKREWL</sequence>
<reference evidence="3" key="1">
    <citation type="journal article" date="2023" name="Mol. Phylogenet. Evol.">
        <title>Genome-scale phylogeny and comparative genomics of the fungal order Sordariales.</title>
        <authorList>
            <person name="Hensen N."/>
            <person name="Bonometti L."/>
            <person name="Westerberg I."/>
            <person name="Brannstrom I.O."/>
            <person name="Guillou S."/>
            <person name="Cros-Aarteil S."/>
            <person name="Calhoun S."/>
            <person name="Haridas S."/>
            <person name="Kuo A."/>
            <person name="Mondo S."/>
            <person name="Pangilinan J."/>
            <person name="Riley R."/>
            <person name="LaButti K."/>
            <person name="Andreopoulos B."/>
            <person name="Lipzen A."/>
            <person name="Chen C."/>
            <person name="Yan M."/>
            <person name="Daum C."/>
            <person name="Ng V."/>
            <person name="Clum A."/>
            <person name="Steindorff A."/>
            <person name="Ohm R.A."/>
            <person name="Martin F."/>
            <person name="Silar P."/>
            <person name="Natvig D.O."/>
            <person name="Lalanne C."/>
            <person name="Gautier V."/>
            <person name="Ament-Velasquez S.L."/>
            <person name="Kruys A."/>
            <person name="Hutchinson M.I."/>
            <person name="Powell A.J."/>
            <person name="Barry K."/>
            <person name="Miller A.N."/>
            <person name="Grigoriev I.V."/>
            <person name="Debuchy R."/>
            <person name="Gladieux P."/>
            <person name="Hiltunen Thoren M."/>
            <person name="Johannesson H."/>
        </authorList>
    </citation>
    <scope>NUCLEOTIDE SEQUENCE</scope>
    <source>
        <strain evidence="3">CBS 359.72</strain>
    </source>
</reference>
<evidence type="ECO:0000313" key="4">
    <source>
        <dbReference type="Proteomes" id="UP001303647"/>
    </source>
</evidence>
<protein>
    <recommendedName>
        <fullName evidence="2">Bacteriophage T5 Orf172 DNA-binding domain-containing protein</fullName>
    </recommendedName>
</protein>
<evidence type="ECO:0000259" key="2">
    <source>
        <dbReference type="SMART" id="SM00974"/>
    </source>
</evidence>
<feature type="region of interest" description="Disordered" evidence="1">
    <location>
        <begin position="194"/>
        <end position="221"/>
    </location>
</feature>
<organism evidence="3 4">
    <name type="scientific">Corynascus novoguineensis</name>
    <dbReference type="NCBI Taxonomy" id="1126955"/>
    <lineage>
        <taxon>Eukaryota</taxon>
        <taxon>Fungi</taxon>
        <taxon>Dikarya</taxon>
        <taxon>Ascomycota</taxon>
        <taxon>Pezizomycotina</taxon>
        <taxon>Sordariomycetes</taxon>
        <taxon>Sordariomycetidae</taxon>
        <taxon>Sordariales</taxon>
        <taxon>Chaetomiaceae</taxon>
        <taxon>Corynascus</taxon>
    </lineage>
</organism>